<dbReference type="Pfam" id="PF00389">
    <property type="entry name" value="2-Hacid_dh"/>
    <property type="match status" value="1"/>
</dbReference>
<keyword evidence="2 4" id="KW-0560">Oxidoreductase</keyword>
<comment type="similarity">
    <text evidence="1 4">Belongs to the D-isomer specific 2-hydroxyacid dehydrogenase family.</text>
</comment>
<dbReference type="InterPro" id="IPR050857">
    <property type="entry name" value="D-2-hydroxyacid_DH"/>
</dbReference>
<evidence type="ECO:0000313" key="7">
    <source>
        <dbReference type="EMBL" id="MBI3627281.1"/>
    </source>
</evidence>
<evidence type="ECO:0000313" key="8">
    <source>
        <dbReference type="Proteomes" id="UP000808388"/>
    </source>
</evidence>
<dbReference type="PROSITE" id="PS00671">
    <property type="entry name" value="D_2_HYDROXYACID_DH_3"/>
    <property type="match status" value="1"/>
</dbReference>
<proteinExistence type="inferred from homology"/>
<evidence type="ECO:0000256" key="3">
    <source>
        <dbReference type="ARBA" id="ARBA00023027"/>
    </source>
</evidence>
<accession>A0A9D6QYB9</accession>
<reference evidence="7" key="1">
    <citation type="submission" date="2020-07" db="EMBL/GenBank/DDBJ databases">
        <title>Huge and variable diversity of episymbiotic CPR bacteria and DPANN archaea in groundwater ecosystems.</title>
        <authorList>
            <person name="He C.Y."/>
            <person name="Keren R."/>
            <person name="Whittaker M."/>
            <person name="Farag I.F."/>
            <person name="Doudna J."/>
            <person name="Cate J.H.D."/>
            <person name="Banfield J.F."/>
        </authorList>
    </citation>
    <scope>NUCLEOTIDE SEQUENCE</scope>
    <source>
        <strain evidence="7">NC_groundwater_972_Pr1_S-0.2um_49_27</strain>
    </source>
</reference>
<dbReference type="PANTHER" id="PTHR42789">
    <property type="entry name" value="D-ISOMER SPECIFIC 2-HYDROXYACID DEHYDROGENASE FAMILY PROTEIN (AFU_ORTHOLOGUE AFUA_6G10090)"/>
    <property type="match status" value="1"/>
</dbReference>
<comment type="caution">
    <text evidence="7">The sequence shown here is derived from an EMBL/GenBank/DDBJ whole genome shotgun (WGS) entry which is preliminary data.</text>
</comment>
<evidence type="ECO:0000259" key="6">
    <source>
        <dbReference type="Pfam" id="PF02826"/>
    </source>
</evidence>
<dbReference type="PANTHER" id="PTHR42789:SF1">
    <property type="entry name" value="D-ISOMER SPECIFIC 2-HYDROXYACID DEHYDROGENASE FAMILY PROTEIN (AFU_ORTHOLOGUE AFUA_6G10090)"/>
    <property type="match status" value="1"/>
</dbReference>
<dbReference type="InterPro" id="IPR029753">
    <property type="entry name" value="D-isomer_DH_CS"/>
</dbReference>
<dbReference type="FunFam" id="3.40.50.720:FF:000203">
    <property type="entry name" value="D-3-phosphoglycerate dehydrogenase (SerA)"/>
    <property type="match status" value="1"/>
</dbReference>
<dbReference type="GO" id="GO:0016616">
    <property type="term" value="F:oxidoreductase activity, acting on the CH-OH group of donors, NAD or NADP as acceptor"/>
    <property type="evidence" value="ECO:0007669"/>
    <property type="project" value="InterPro"/>
</dbReference>
<keyword evidence="3" id="KW-0520">NAD</keyword>
<evidence type="ECO:0000256" key="2">
    <source>
        <dbReference type="ARBA" id="ARBA00023002"/>
    </source>
</evidence>
<dbReference type="CDD" id="cd05301">
    <property type="entry name" value="GDH"/>
    <property type="match status" value="1"/>
</dbReference>
<organism evidence="7 8">
    <name type="scientific">Candidatus Sungiibacteriota bacterium</name>
    <dbReference type="NCBI Taxonomy" id="2750080"/>
    <lineage>
        <taxon>Bacteria</taxon>
        <taxon>Candidatus Sungiibacteriota</taxon>
    </lineage>
</organism>
<dbReference type="SUPFAM" id="SSF51735">
    <property type="entry name" value="NAD(P)-binding Rossmann-fold domains"/>
    <property type="match status" value="1"/>
</dbReference>
<feature type="domain" description="D-isomer specific 2-hydroxyacid dehydrogenase NAD-binding" evidence="6">
    <location>
        <begin position="109"/>
        <end position="288"/>
    </location>
</feature>
<dbReference type="InterPro" id="IPR036291">
    <property type="entry name" value="NAD(P)-bd_dom_sf"/>
</dbReference>
<feature type="domain" description="D-isomer specific 2-hydroxyacid dehydrogenase catalytic" evidence="5">
    <location>
        <begin position="3"/>
        <end position="320"/>
    </location>
</feature>
<dbReference type="Gene3D" id="3.40.50.720">
    <property type="entry name" value="NAD(P)-binding Rossmann-like Domain"/>
    <property type="match status" value="2"/>
</dbReference>
<evidence type="ECO:0000256" key="1">
    <source>
        <dbReference type="ARBA" id="ARBA00005854"/>
    </source>
</evidence>
<dbReference type="GO" id="GO:0051287">
    <property type="term" value="F:NAD binding"/>
    <property type="evidence" value="ECO:0007669"/>
    <property type="project" value="InterPro"/>
</dbReference>
<dbReference type="PROSITE" id="PS00670">
    <property type="entry name" value="D_2_HYDROXYACID_DH_2"/>
    <property type="match status" value="1"/>
</dbReference>
<sequence length="321" mass="34932">MRVVITRKIPDRGIKMLKAAGYDVVISPHDRVLTPEELTEMGKGADAVLAQLTDKITQDVLESWRGTVKIVANYAVGYDNIDMAAARGLGIIISNTPDVLTETVAEHAFALLLGIAHRVVESDAFMRAGKYVGWAPELLLGTDVAHKVLGVVGLGRIGSRVVHQGVKGFDMQAVYYDVRRNEEFEKDTGAKFCETPEEVFKTADFISIHVPLLPTTRHLVNAERLSLMKPTAYLINTSRGPIVDEHALAEALRDKVIAGAALDVFEHEPDMDPLLKDLPNVIVTPHTASATLESRQKMGEVAASNIVEVLAGREAPNAVKT</sequence>
<protein>
    <submittedName>
        <fullName evidence="7">D-glycerate dehydrogenase</fullName>
    </submittedName>
</protein>
<dbReference type="InterPro" id="IPR006139">
    <property type="entry name" value="D-isomer_2_OHA_DH_cat_dom"/>
</dbReference>
<name>A0A9D6QYB9_9BACT</name>
<dbReference type="InterPro" id="IPR006140">
    <property type="entry name" value="D-isomer_DH_NAD-bd"/>
</dbReference>
<gene>
    <name evidence="7" type="ORF">HY220_00820</name>
</gene>
<dbReference type="Proteomes" id="UP000808388">
    <property type="component" value="Unassembled WGS sequence"/>
</dbReference>
<dbReference type="Pfam" id="PF02826">
    <property type="entry name" value="2-Hacid_dh_C"/>
    <property type="match status" value="1"/>
</dbReference>
<dbReference type="AlphaFoldDB" id="A0A9D6QYB9"/>
<evidence type="ECO:0000256" key="4">
    <source>
        <dbReference type="RuleBase" id="RU003719"/>
    </source>
</evidence>
<evidence type="ECO:0000259" key="5">
    <source>
        <dbReference type="Pfam" id="PF00389"/>
    </source>
</evidence>
<dbReference type="SUPFAM" id="SSF52283">
    <property type="entry name" value="Formate/glycerate dehydrogenase catalytic domain-like"/>
    <property type="match status" value="1"/>
</dbReference>
<dbReference type="EMBL" id="JACQCQ010000002">
    <property type="protein sequence ID" value="MBI3627281.1"/>
    <property type="molecule type" value="Genomic_DNA"/>
</dbReference>